<dbReference type="EMBL" id="WVTI01000012">
    <property type="protein sequence ID" value="MXS26868.1"/>
    <property type="molecule type" value="Genomic_DNA"/>
</dbReference>
<sequence>MKKMMLALLVVALGVGGYFSYKYYSETYQGVTAYARTPKETPERKQTVDGSGKKIEGYSSYKYTFEFVKENGERQEMTYELSGEDIQPYAPNTLVKAEISQKRIISGPNEVAEKDVPADVLKKLNAQN</sequence>
<dbReference type="OrthoDB" id="2146259at2"/>
<evidence type="ECO:0000313" key="3">
    <source>
        <dbReference type="EMBL" id="STD83425.1"/>
    </source>
</evidence>
<protein>
    <submittedName>
        <fullName evidence="2">DUF1093 domain-containing protein</fullName>
    </submittedName>
    <submittedName>
        <fullName evidence="3">Protein of uncharacterized function (DUF1093)</fullName>
    </submittedName>
    <submittedName>
        <fullName evidence="1">YxeA family protein</fullName>
    </submittedName>
</protein>
<evidence type="ECO:0000313" key="2">
    <source>
        <dbReference type="EMBL" id="MXS26868.1"/>
    </source>
</evidence>
<dbReference type="InterPro" id="IPR036166">
    <property type="entry name" value="YxeA-like_sf"/>
</dbReference>
<dbReference type="EMBL" id="JARPZN010000004">
    <property type="protein sequence ID" value="MDT2690244.1"/>
    <property type="molecule type" value="Genomic_DNA"/>
</dbReference>
<organism evidence="3 4">
    <name type="scientific">Enterococcus gallinarum</name>
    <dbReference type="NCBI Taxonomy" id="1353"/>
    <lineage>
        <taxon>Bacteria</taxon>
        <taxon>Bacillati</taxon>
        <taxon>Bacillota</taxon>
        <taxon>Bacilli</taxon>
        <taxon>Lactobacillales</taxon>
        <taxon>Enterococcaceae</taxon>
        <taxon>Enterococcus</taxon>
    </lineage>
</organism>
<accession>A0A1L8TVJ8</accession>
<dbReference type="Proteomes" id="UP000254807">
    <property type="component" value="Unassembled WGS sequence"/>
</dbReference>
<reference evidence="1" key="3">
    <citation type="submission" date="2023-03" db="EMBL/GenBank/DDBJ databases">
        <authorList>
            <person name="Shen W."/>
            <person name="Cai J."/>
        </authorList>
    </citation>
    <scope>NUCLEOTIDE SEQUENCE</scope>
    <source>
        <strain evidence="1">K69-2</strain>
    </source>
</reference>
<evidence type="ECO:0000313" key="1">
    <source>
        <dbReference type="EMBL" id="MDT2690244.1"/>
    </source>
</evidence>
<proteinExistence type="predicted"/>
<evidence type="ECO:0000313" key="5">
    <source>
        <dbReference type="Proteomes" id="UP000439965"/>
    </source>
</evidence>
<reference evidence="3 4" key="1">
    <citation type="submission" date="2018-06" db="EMBL/GenBank/DDBJ databases">
        <authorList>
            <consortium name="Pathogen Informatics"/>
            <person name="Doyle S."/>
        </authorList>
    </citation>
    <scope>NUCLEOTIDE SEQUENCE [LARGE SCALE GENOMIC DNA]</scope>
    <source>
        <strain evidence="3 4">NCTC12360</strain>
    </source>
</reference>
<gene>
    <name evidence="2" type="ORF">GTI89_12445</name>
    <name evidence="3" type="ORF">NCTC12360_01890</name>
    <name evidence="1" type="ORF">P7E30_08510</name>
</gene>
<dbReference type="Proteomes" id="UP001183682">
    <property type="component" value="Unassembled WGS sequence"/>
</dbReference>
<dbReference type="EMBL" id="UFYW01000001">
    <property type="protein sequence ID" value="STD83425.1"/>
    <property type="molecule type" value="Genomic_DNA"/>
</dbReference>
<dbReference type="InterPro" id="IPR006542">
    <property type="entry name" value="DUF1093"/>
</dbReference>
<name>A0A1L8TVJ8_ENTGA</name>
<dbReference type="Gene3D" id="2.40.50.480">
    <property type="match status" value="1"/>
</dbReference>
<dbReference type="AlphaFoldDB" id="A0A1L8TVJ8"/>
<dbReference type="SUPFAM" id="SSF159121">
    <property type="entry name" value="BC4932-like"/>
    <property type="match status" value="1"/>
</dbReference>
<keyword evidence="4" id="KW-1185">Reference proteome</keyword>
<evidence type="ECO:0000313" key="4">
    <source>
        <dbReference type="Proteomes" id="UP000254807"/>
    </source>
</evidence>
<dbReference type="Proteomes" id="UP000439965">
    <property type="component" value="Unassembled WGS sequence"/>
</dbReference>
<dbReference type="RefSeq" id="WP_005471644.1">
    <property type="nucleotide sequence ID" value="NZ_CAAKOE010000041.1"/>
</dbReference>
<dbReference type="Pfam" id="PF06486">
    <property type="entry name" value="DUF1093"/>
    <property type="match status" value="1"/>
</dbReference>
<reference evidence="2 5" key="2">
    <citation type="submission" date="2019-04" db="EMBL/GenBank/DDBJ databases">
        <title>Step-wise assembly of the neonatal virome modulated by breast feeding.</title>
        <authorList>
            <person name="Liang G."/>
            <person name="Bushman F."/>
        </authorList>
    </citation>
    <scope>NUCLEOTIDE SEQUENCE [LARGE SCALE GENOMIC DNA]</scope>
    <source>
        <strain evidence="2 5">E3404</strain>
    </source>
</reference>